<proteinExistence type="predicted"/>
<dbReference type="Pfam" id="PF10035">
    <property type="entry name" value="DUF2179"/>
    <property type="match status" value="1"/>
</dbReference>
<evidence type="ECO:0000313" key="9">
    <source>
        <dbReference type="Proteomes" id="UP000623172"/>
    </source>
</evidence>
<keyword evidence="9" id="KW-1185">Reference proteome</keyword>
<evidence type="ECO:0000256" key="1">
    <source>
        <dbReference type="ARBA" id="ARBA00004651"/>
    </source>
</evidence>
<dbReference type="PANTHER" id="PTHR33545">
    <property type="entry name" value="UPF0750 MEMBRANE PROTEIN YITT-RELATED"/>
    <property type="match status" value="1"/>
</dbReference>
<comment type="subcellular location">
    <subcellularLocation>
        <location evidence="1">Cell membrane</location>
        <topology evidence="1">Multi-pass membrane protein</topology>
    </subcellularLocation>
</comment>
<evidence type="ECO:0000256" key="2">
    <source>
        <dbReference type="ARBA" id="ARBA00022475"/>
    </source>
</evidence>
<evidence type="ECO:0000259" key="7">
    <source>
        <dbReference type="Pfam" id="PF10035"/>
    </source>
</evidence>
<dbReference type="InterPro" id="IPR051461">
    <property type="entry name" value="UPF0750_membrane"/>
</dbReference>
<organism evidence="8 9">
    <name type="scientific">Gehongia tenuis</name>
    <dbReference type="NCBI Taxonomy" id="2763655"/>
    <lineage>
        <taxon>Bacteria</taxon>
        <taxon>Bacillati</taxon>
        <taxon>Bacillota</taxon>
        <taxon>Clostridia</taxon>
        <taxon>Christensenellales</taxon>
        <taxon>Christensenellaceae</taxon>
        <taxon>Gehongia</taxon>
    </lineage>
</organism>
<feature type="domain" description="DUF2179" evidence="7">
    <location>
        <begin position="225"/>
        <end position="279"/>
    </location>
</feature>
<gene>
    <name evidence="8" type="ORF">H8696_03300</name>
</gene>
<dbReference type="AlphaFoldDB" id="A0A926HKD8"/>
<dbReference type="EMBL" id="JACRSR010000001">
    <property type="protein sequence ID" value="MBC8530867.1"/>
    <property type="molecule type" value="Genomic_DNA"/>
</dbReference>
<evidence type="ECO:0000256" key="3">
    <source>
        <dbReference type="ARBA" id="ARBA00022692"/>
    </source>
</evidence>
<evidence type="ECO:0000313" key="8">
    <source>
        <dbReference type="EMBL" id="MBC8530867.1"/>
    </source>
</evidence>
<dbReference type="Pfam" id="PF02588">
    <property type="entry name" value="YitT_membrane"/>
    <property type="match status" value="1"/>
</dbReference>
<evidence type="ECO:0000256" key="5">
    <source>
        <dbReference type="ARBA" id="ARBA00023136"/>
    </source>
</evidence>
<keyword evidence="4 6" id="KW-1133">Transmembrane helix</keyword>
<dbReference type="GO" id="GO:0005886">
    <property type="term" value="C:plasma membrane"/>
    <property type="evidence" value="ECO:0007669"/>
    <property type="project" value="UniProtKB-SubCell"/>
</dbReference>
<dbReference type="PANTHER" id="PTHR33545:SF5">
    <property type="entry name" value="UPF0750 MEMBRANE PROTEIN YITT"/>
    <property type="match status" value="1"/>
</dbReference>
<dbReference type="PIRSF" id="PIRSF006483">
    <property type="entry name" value="Membrane_protein_YitT"/>
    <property type="match status" value="1"/>
</dbReference>
<keyword evidence="2" id="KW-1003">Cell membrane</keyword>
<accession>A0A926HKD8</accession>
<dbReference type="InterPro" id="IPR003740">
    <property type="entry name" value="YitT"/>
</dbReference>
<name>A0A926HKD8_9FIRM</name>
<dbReference type="CDD" id="cd16380">
    <property type="entry name" value="YitT_C"/>
    <property type="match status" value="1"/>
</dbReference>
<feature type="transmembrane region" description="Helical" evidence="6">
    <location>
        <begin position="12"/>
        <end position="29"/>
    </location>
</feature>
<keyword evidence="5 6" id="KW-0472">Membrane</keyword>
<protein>
    <submittedName>
        <fullName evidence="8">YitT family protein</fullName>
    </submittedName>
</protein>
<sequence>MQKTTLQKLKYAFMLNLGILMLSAGVYFFKTPNSFATGGVSGLSILLAKGLPILTQAEYMTAINVLLLAVGVLVLGRECGLKTIYCSLMFSAETWLMERFLPLAGPLTNQPFLELVYAILLTGIGSAIIFNCNASSGGTDIVALILKKNMHINVGRALLFTDFLIAGSNFFVSGIMAGLYSMLGLFAKAFLVDNMIESLNLCKAFTIITSSPKAIAEYIMNDLHRGVTGYAAKGEYTGLEKTVLMTVCPRIDAAKLRRRVREIDPGAFVIVTNSNEIIGRGFRAV</sequence>
<dbReference type="Proteomes" id="UP000623172">
    <property type="component" value="Unassembled WGS sequence"/>
</dbReference>
<dbReference type="InterPro" id="IPR019264">
    <property type="entry name" value="DUF2179"/>
</dbReference>
<evidence type="ECO:0000256" key="4">
    <source>
        <dbReference type="ARBA" id="ARBA00022989"/>
    </source>
</evidence>
<comment type="caution">
    <text evidence="8">The sequence shown here is derived from an EMBL/GenBank/DDBJ whole genome shotgun (WGS) entry which is preliminary data.</text>
</comment>
<reference evidence="8" key="1">
    <citation type="submission" date="2020-08" db="EMBL/GenBank/DDBJ databases">
        <title>Genome public.</title>
        <authorList>
            <person name="Liu C."/>
            <person name="Sun Q."/>
        </authorList>
    </citation>
    <scope>NUCLEOTIDE SEQUENCE</scope>
    <source>
        <strain evidence="8">NSJ-53</strain>
    </source>
</reference>
<feature type="transmembrane region" description="Helical" evidence="6">
    <location>
        <begin position="157"/>
        <end position="183"/>
    </location>
</feature>
<dbReference type="InterPro" id="IPR015867">
    <property type="entry name" value="N-reg_PII/ATP_PRibTrfase_C"/>
</dbReference>
<dbReference type="Gene3D" id="3.30.70.120">
    <property type="match status" value="1"/>
</dbReference>
<keyword evidence="3 6" id="KW-0812">Transmembrane</keyword>
<evidence type="ECO:0000256" key="6">
    <source>
        <dbReference type="SAM" id="Phobius"/>
    </source>
</evidence>
<dbReference type="RefSeq" id="WP_249314901.1">
    <property type="nucleotide sequence ID" value="NZ_JACRSR010000001.1"/>
</dbReference>
<feature type="transmembrane region" description="Helical" evidence="6">
    <location>
        <begin position="112"/>
        <end position="136"/>
    </location>
</feature>